<reference evidence="1 2" key="1">
    <citation type="journal article" date="2019" name="Nat. Ecol. Evol.">
        <title>Megaphylogeny resolves global patterns of mushroom evolution.</title>
        <authorList>
            <person name="Varga T."/>
            <person name="Krizsan K."/>
            <person name="Foldi C."/>
            <person name="Dima B."/>
            <person name="Sanchez-Garcia M."/>
            <person name="Sanchez-Ramirez S."/>
            <person name="Szollosi G.J."/>
            <person name="Szarkandi J.G."/>
            <person name="Papp V."/>
            <person name="Albert L."/>
            <person name="Andreopoulos W."/>
            <person name="Angelini C."/>
            <person name="Antonin V."/>
            <person name="Barry K.W."/>
            <person name="Bougher N.L."/>
            <person name="Buchanan P."/>
            <person name="Buyck B."/>
            <person name="Bense V."/>
            <person name="Catcheside P."/>
            <person name="Chovatia M."/>
            <person name="Cooper J."/>
            <person name="Damon W."/>
            <person name="Desjardin D."/>
            <person name="Finy P."/>
            <person name="Geml J."/>
            <person name="Haridas S."/>
            <person name="Hughes K."/>
            <person name="Justo A."/>
            <person name="Karasinski D."/>
            <person name="Kautmanova I."/>
            <person name="Kiss B."/>
            <person name="Kocsube S."/>
            <person name="Kotiranta H."/>
            <person name="LaButti K.M."/>
            <person name="Lechner B.E."/>
            <person name="Liimatainen K."/>
            <person name="Lipzen A."/>
            <person name="Lukacs Z."/>
            <person name="Mihaltcheva S."/>
            <person name="Morgado L.N."/>
            <person name="Niskanen T."/>
            <person name="Noordeloos M.E."/>
            <person name="Ohm R.A."/>
            <person name="Ortiz-Santana B."/>
            <person name="Ovrebo C."/>
            <person name="Racz N."/>
            <person name="Riley R."/>
            <person name="Savchenko A."/>
            <person name="Shiryaev A."/>
            <person name="Soop K."/>
            <person name="Spirin V."/>
            <person name="Szebenyi C."/>
            <person name="Tomsovsky M."/>
            <person name="Tulloss R.E."/>
            <person name="Uehling J."/>
            <person name="Grigoriev I.V."/>
            <person name="Vagvolgyi C."/>
            <person name="Papp T."/>
            <person name="Martin F.M."/>
            <person name="Miettinen O."/>
            <person name="Hibbett D.S."/>
            <person name="Nagy L.G."/>
        </authorList>
    </citation>
    <scope>NUCLEOTIDE SEQUENCE [LARGE SCALE GENOMIC DNA]</scope>
    <source>
        <strain evidence="1 2">FP101781</strain>
    </source>
</reference>
<evidence type="ECO:0000313" key="2">
    <source>
        <dbReference type="Proteomes" id="UP000298030"/>
    </source>
</evidence>
<sequence length="86" mass="9488">MGCSSYLELSSIALAPFTGKDHPACVMNTARKNIEGRPRIPKSSLPRRFSPVFDAFQFPNIDPSRVSKPFNSFLARSSPQQTSATQ</sequence>
<dbReference type="AlphaFoldDB" id="A0A4Y7TKN1"/>
<dbReference type="Proteomes" id="UP000298030">
    <property type="component" value="Unassembled WGS sequence"/>
</dbReference>
<gene>
    <name evidence="1" type="ORF">FA13DRAFT_1729126</name>
</gene>
<accession>A0A4Y7TKN1</accession>
<protein>
    <submittedName>
        <fullName evidence="1">Uncharacterized protein</fullName>
    </submittedName>
</protein>
<evidence type="ECO:0000313" key="1">
    <source>
        <dbReference type="EMBL" id="TEB34498.1"/>
    </source>
</evidence>
<keyword evidence="2" id="KW-1185">Reference proteome</keyword>
<name>A0A4Y7TKN1_COPMI</name>
<dbReference type="EMBL" id="QPFP01000009">
    <property type="protein sequence ID" value="TEB34498.1"/>
    <property type="molecule type" value="Genomic_DNA"/>
</dbReference>
<proteinExistence type="predicted"/>
<comment type="caution">
    <text evidence="1">The sequence shown here is derived from an EMBL/GenBank/DDBJ whole genome shotgun (WGS) entry which is preliminary data.</text>
</comment>
<organism evidence="1 2">
    <name type="scientific">Coprinellus micaceus</name>
    <name type="common">Glistening ink-cap mushroom</name>
    <name type="synonym">Coprinus micaceus</name>
    <dbReference type="NCBI Taxonomy" id="71717"/>
    <lineage>
        <taxon>Eukaryota</taxon>
        <taxon>Fungi</taxon>
        <taxon>Dikarya</taxon>
        <taxon>Basidiomycota</taxon>
        <taxon>Agaricomycotina</taxon>
        <taxon>Agaricomycetes</taxon>
        <taxon>Agaricomycetidae</taxon>
        <taxon>Agaricales</taxon>
        <taxon>Agaricineae</taxon>
        <taxon>Psathyrellaceae</taxon>
        <taxon>Coprinellus</taxon>
    </lineage>
</organism>